<feature type="transmembrane region" description="Helical" evidence="7">
    <location>
        <begin position="37"/>
        <end position="61"/>
    </location>
</feature>
<evidence type="ECO:0000256" key="4">
    <source>
        <dbReference type="ARBA" id="ARBA00022692"/>
    </source>
</evidence>
<evidence type="ECO:0000256" key="1">
    <source>
        <dbReference type="ARBA" id="ARBA00004651"/>
    </source>
</evidence>
<evidence type="ECO:0000313" key="10">
    <source>
        <dbReference type="Proteomes" id="UP000502035"/>
    </source>
</evidence>
<dbReference type="PANTHER" id="PTHR30151">
    <property type="entry name" value="ALKANE SULFONATE ABC TRANSPORTER-RELATED, MEMBRANE SUBUNIT"/>
    <property type="match status" value="1"/>
</dbReference>
<comment type="subcellular location">
    <subcellularLocation>
        <location evidence="1 7">Cell membrane</location>
        <topology evidence="1 7">Multi-pass membrane protein</topology>
    </subcellularLocation>
</comment>
<keyword evidence="5 7" id="KW-1133">Transmembrane helix</keyword>
<feature type="transmembrane region" description="Helical" evidence="7">
    <location>
        <begin position="156"/>
        <end position="176"/>
    </location>
</feature>
<evidence type="ECO:0000256" key="6">
    <source>
        <dbReference type="ARBA" id="ARBA00023136"/>
    </source>
</evidence>
<keyword evidence="4 7" id="KW-0812">Transmembrane</keyword>
<dbReference type="KEGG" id="npi:G7071_04120"/>
<protein>
    <submittedName>
        <fullName evidence="9">ABC transporter permease</fullName>
    </submittedName>
</protein>
<dbReference type="GO" id="GO:0005886">
    <property type="term" value="C:plasma membrane"/>
    <property type="evidence" value="ECO:0007669"/>
    <property type="project" value="UniProtKB-SubCell"/>
</dbReference>
<evidence type="ECO:0000256" key="3">
    <source>
        <dbReference type="ARBA" id="ARBA00022475"/>
    </source>
</evidence>
<feature type="transmembrane region" description="Helical" evidence="7">
    <location>
        <begin position="93"/>
        <end position="112"/>
    </location>
</feature>
<sequence>MTVVAPTTIGQTLSEVFRTGSIWPDLTISMQGFAAGYALAAAVAIPLGLFIGASTLAYRWANPWVNALYATPIVGLAPLFIIIFGFGLQAKVAVVVALCVFPILINTVSGARAVSVDHKELAVVFQASKLETFGRVLFPGAMPFILTGLRLAIGRGLIGVVVADLFGASAGLGLNLQRSAQSFDTANIFAVTVLLAFLGIALTSIIEFFERRAYRGMA</sequence>
<evidence type="ECO:0000313" key="9">
    <source>
        <dbReference type="EMBL" id="QIK74729.1"/>
    </source>
</evidence>
<reference evidence="9 10" key="1">
    <citation type="submission" date="2020-03" db="EMBL/GenBank/DDBJ databases">
        <title>Nocardioides sp. nov., isolated from fish.</title>
        <authorList>
            <person name="Hyun D.-W."/>
            <person name="Bae J.-W."/>
        </authorList>
    </citation>
    <scope>NUCLEOTIDE SEQUENCE [LARGE SCALE GENOMIC DNA]</scope>
    <source>
        <strain evidence="9 10">HDW12A</strain>
    </source>
</reference>
<dbReference type="CDD" id="cd06261">
    <property type="entry name" value="TM_PBP2"/>
    <property type="match status" value="1"/>
</dbReference>
<evidence type="ECO:0000259" key="8">
    <source>
        <dbReference type="PROSITE" id="PS50928"/>
    </source>
</evidence>
<evidence type="ECO:0000256" key="7">
    <source>
        <dbReference type="RuleBase" id="RU363032"/>
    </source>
</evidence>
<keyword evidence="2 7" id="KW-0813">Transport</keyword>
<dbReference type="Pfam" id="PF00528">
    <property type="entry name" value="BPD_transp_1"/>
    <property type="match status" value="1"/>
</dbReference>
<dbReference type="Gene3D" id="1.10.3720.10">
    <property type="entry name" value="MetI-like"/>
    <property type="match status" value="1"/>
</dbReference>
<evidence type="ECO:0000256" key="2">
    <source>
        <dbReference type="ARBA" id="ARBA00022448"/>
    </source>
</evidence>
<evidence type="ECO:0000256" key="5">
    <source>
        <dbReference type="ARBA" id="ARBA00022989"/>
    </source>
</evidence>
<keyword evidence="3" id="KW-1003">Cell membrane</keyword>
<dbReference type="InterPro" id="IPR035906">
    <property type="entry name" value="MetI-like_sf"/>
</dbReference>
<dbReference type="Proteomes" id="UP000502035">
    <property type="component" value="Chromosome"/>
</dbReference>
<dbReference type="PANTHER" id="PTHR30151:SF0">
    <property type="entry name" value="ABC TRANSPORTER PERMEASE PROTEIN MJ0413-RELATED"/>
    <property type="match status" value="1"/>
</dbReference>
<dbReference type="AlphaFoldDB" id="A0A6G7YDC7"/>
<feature type="domain" description="ABC transmembrane type-1" evidence="8">
    <location>
        <begin position="26"/>
        <end position="206"/>
    </location>
</feature>
<feature type="transmembrane region" description="Helical" evidence="7">
    <location>
        <begin position="67"/>
        <end position="86"/>
    </location>
</feature>
<keyword evidence="6 7" id="KW-0472">Membrane</keyword>
<organism evidence="9 10">
    <name type="scientific">Nocardioides piscis</name>
    <dbReference type="NCBI Taxonomy" id="2714938"/>
    <lineage>
        <taxon>Bacteria</taxon>
        <taxon>Bacillati</taxon>
        <taxon>Actinomycetota</taxon>
        <taxon>Actinomycetes</taxon>
        <taxon>Propionibacteriales</taxon>
        <taxon>Nocardioidaceae</taxon>
        <taxon>Nocardioides</taxon>
    </lineage>
</organism>
<feature type="transmembrane region" description="Helical" evidence="7">
    <location>
        <begin position="188"/>
        <end position="209"/>
    </location>
</feature>
<comment type="similarity">
    <text evidence="7">Belongs to the binding-protein-dependent transport system permease family.</text>
</comment>
<keyword evidence="10" id="KW-1185">Reference proteome</keyword>
<dbReference type="SUPFAM" id="SSF161098">
    <property type="entry name" value="MetI-like"/>
    <property type="match status" value="1"/>
</dbReference>
<name>A0A6G7YDC7_9ACTN</name>
<dbReference type="EMBL" id="CP049866">
    <property type="protein sequence ID" value="QIK74729.1"/>
    <property type="molecule type" value="Genomic_DNA"/>
</dbReference>
<proteinExistence type="inferred from homology"/>
<gene>
    <name evidence="9" type="ORF">G7071_04120</name>
</gene>
<dbReference type="RefSeq" id="WP_166315214.1">
    <property type="nucleotide sequence ID" value="NZ_CP049866.1"/>
</dbReference>
<dbReference type="PROSITE" id="PS50928">
    <property type="entry name" value="ABC_TM1"/>
    <property type="match status" value="1"/>
</dbReference>
<accession>A0A6G7YDC7</accession>
<dbReference type="GO" id="GO:0055085">
    <property type="term" value="P:transmembrane transport"/>
    <property type="evidence" value="ECO:0007669"/>
    <property type="project" value="InterPro"/>
</dbReference>
<dbReference type="InterPro" id="IPR000515">
    <property type="entry name" value="MetI-like"/>
</dbReference>